<organism evidence="2 3">
    <name type="scientific">Coniochaeta ligniaria NRRL 30616</name>
    <dbReference type="NCBI Taxonomy" id="1408157"/>
    <lineage>
        <taxon>Eukaryota</taxon>
        <taxon>Fungi</taxon>
        <taxon>Dikarya</taxon>
        <taxon>Ascomycota</taxon>
        <taxon>Pezizomycotina</taxon>
        <taxon>Sordariomycetes</taxon>
        <taxon>Sordariomycetidae</taxon>
        <taxon>Coniochaetales</taxon>
        <taxon>Coniochaetaceae</taxon>
        <taxon>Coniochaeta</taxon>
    </lineage>
</organism>
<name>A0A1J7ID32_9PEZI</name>
<reference evidence="2 3" key="1">
    <citation type="submission" date="2016-10" db="EMBL/GenBank/DDBJ databases">
        <title>Draft genome sequence of Coniochaeta ligniaria NRRL30616, a lignocellulolytic fungus for bioabatement of inhibitors in plant biomass hydrolysates.</title>
        <authorList>
            <consortium name="DOE Joint Genome Institute"/>
            <person name="Jimenez D.J."/>
            <person name="Hector R.E."/>
            <person name="Riley R."/>
            <person name="Sun H."/>
            <person name="Grigoriev I.V."/>
            <person name="Van Elsas J.D."/>
            <person name="Nichols N.N."/>
        </authorList>
    </citation>
    <scope>NUCLEOTIDE SEQUENCE [LARGE SCALE GENOMIC DNA]</scope>
    <source>
        <strain evidence="2 3">NRRL 30616</strain>
    </source>
</reference>
<proteinExistence type="predicted"/>
<dbReference type="Proteomes" id="UP000182658">
    <property type="component" value="Unassembled WGS sequence"/>
</dbReference>
<protein>
    <submittedName>
        <fullName evidence="2">Uncharacterized protein</fullName>
    </submittedName>
</protein>
<accession>A0A1J7ID32</accession>
<gene>
    <name evidence="2" type="ORF">CONLIGDRAFT_648407</name>
</gene>
<evidence type="ECO:0000313" key="3">
    <source>
        <dbReference type="Proteomes" id="UP000182658"/>
    </source>
</evidence>
<sequence length="132" mass="13665">MLVPSLLSTALFSLLITAVPAEQKRPAKSATTTSICSSTTTTSATPEPTFTYQSCGGFRIQQKPCPSGQICVDDPYKPGCGMACDAPGICVTPTFCGGFAGLRCKDGRKCVEDPRDDCDPENGGADCGGICV</sequence>
<dbReference type="AlphaFoldDB" id="A0A1J7ID32"/>
<feature type="chain" id="PRO_5012656328" evidence="1">
    <location>
        <begin position="22"/>
        <end position="132"/>
    </location>
</feature>
<evidence type="ECO:0000256" key="1">
    <source>
        <dbReference type="SAM" id="SignalP"/>
    </source>
</evidence>
<feature type="signal peptide" evidence="1">
    <location>
        <begin position="1"/>
        <end position="21"/>
    </location>
</feature>
<dbReference type="EMBL" id="KV875102">
    <property type="protein sequence ID" value="OIW25374.1"/>
    <property type="molecule type" value="Genomic_DNA"/>
</dbReference>
<dbReference type="OrthoDB" id="3799394at2759"/>
<evidence type="ECO:0000313" key="2">
    <source>
        <dbReference type="EMBL" id="OIW25374.1"/>
    </source>
</evidence>
<keyword evidence="1" id="KW-0732">Signal</keyword>
<dbReference type="InParanoid" id="A0A1J7ID32"/>
<keyword evidence="3" id="KW-1185">Reference proteome</keyword>